<sequence length="76" mass="8040">MAAIASTLAGASSTHTNSVVEAFQIRALTSDLSSTADWSFLMMDRASPSTTAFLKPRSRARRTPYTTASASAAKLE</sequence>
<feature type="region of interest" description="Disordered" evidence="1">
    <location>
        <begin position="51"/>
        <end position="76"/>
    </location>
</feature>
<proteinExistence type="predicted"/>
<evidence type="ECO:0000256" key="1">
    <source>
        <dbReference type="SAM" id="MobiDB-lite"/>
    </source>
</evidence>
<evidence type="ECO:0000313" key="2">
    <source>
        <dbReference type="EMBL" id="GMJ03246.1"/>
    </source>
</evidence>
<evidence type="ECO:0000313" key="3">
    <source>
        <dbReference type="Proteomes" id="UP001165190"/>
    </source>
</evidence>
<dbReference type="EMBL" id="BSYR01000037">
    <property type="protein sequence ID" value="GMJ03246.1"/>
    <property type="molecule type" value="Genomic_DNA"/>
</dbReference>
<gene>
    <name evidence="2" type="ORF">HRI_003993800</name>
</gene>
<comment type="caution">
    <text evidence="2">The sequence shown here is derived from an EMBL/GenBank/DDBJ whole genome shotgun (WGS) entry which is preliminary data.</text>
</comment>
<dbReference type="AlphaFoldDB" id="A0A9W7IVD3"/>
<protein>
    <submittedName>
        <fullName evidence="2">Uncharacterized protein</fullName>
    </submittedName>
</protein>
<name>A0A9W7IVD3_HIBTR</name>
<organism evidence="2 3">
    <name type="scientific">Hibiscus trionum</name>
    <name type="common">Flower of an hour</name>
    <dbReference type="NCBI Taxonomy" id="183268"/>
    <lineage>
        <taxon>Eukaryota</taxon>
        <taxon>Viridiplantae</taxon>
        <taxon>Streptophyta</taxon>
        <taxon>Embryophyta</taxon>
        <taxon>Tracheophyta</taxon>
        <taxon>Spermatophyta</taxon>
        <taxon>Magnoliopsida</taxon>
        <taxon>eudicotyledons</taxon>
        <taxon>Gunneridae</taxon>
        <taxon>Pentapetalae</taxon>
        <taxon>rosids</taxon>
        <taxon>malvids</taxon>
        <taxon>Malvales</taxon>
        <taxon>Malvaceae</taxon>
        <taxon>Malvoideae</taxon>
        <taxon>Hibiscus</taxon>
    </lineage>
</organism>
<accession>A0A9W7IVD3</accession>
<reference evidence="2" key="1">
    <citation type="submission" date="2023-05" db="EMBL/GenBank/DDBJ databases">
        <title>Genome and transcriptome analyses reveal genes involved in the formation of fine ridges on petal epidermal cells in Hibiscus trionum.</title>
        <authorList>
            <person name="Koshimizu S."/>
            <person name="Masuda S."/>
            <person name="Ishii T."/>
            <person name="Shirasu K."/>
            <person name="Hoshino A."/>
            <person name="Arita M."/>
        </authorList>
    </citation>
    <scope>NUCLEOTIDE SEQUENCE</scope>
    <source>
        <strain evidence="2">Hamamatsu line</strain>
    </source>
</reference>
<dbReference type="Proteomes" id="UP001165190">
    <property type="component" value="Unassembled WGS sequence"/>
</dbReference>
<keyword evidence="3" id="KW-1185">Reference proteome</keyword>